<proteinExistence type="predicted"/>
<name>A0A0P0WVY2_ORYSJ</name>
<evidence type="ECO:0000256" key="1">
    <source>
        <dbReference type="SAM" id="MobiDB-lite"/>
    </source>
</evidence>
<dbReference type="EMBL" id="AP014962">
    <property type="protein sequence ID" value="BAS97496.1"/>
    <property type="molecule type" value="Genomic_DNA"/>
</dbReference>
<dbReference type="PaxDb" id="39947-A0A0P0WVY2"/>
<feature type="compositionally biased region" description="Low complexity" evidence="1">
    <location>
        <begin position="1"/>
        <end position="13"/>
    </location>
</feature>
<reference evidence="3 4" key="2">
    <citation type="journal article" date="2013" name="Plant Cell Physiol.">
        <title>Rice Annotation Project Database (RAP-DB): an integrative and interactive database for rice genomics.</title>
        <authorList>
            <person name="Sakai H."/>
            <person name="Lee S.S."/>
            <person name="Tanaka T."/>
            <person name="Numa H."/>
            <person name="Kim J."/>
            <person name="Kawahara Y."/>
            <person name="Wakimoto H."/>
            <person name="Yang C.C."/>
            <person name="Iwamoto M."/>
            <person name="Abe T."/>
            <person name="Yamada Y."/>
            <person name="Muto A."/>
            <person name="Inokuchi H."/>
            <person name="Ikemura T."/>
            <person name="Matsumoto T."/>
            <person name="Sasaki T."/>
            <person name="Itoh T."/>
        </authorList>
    </citation>
    <scope>NUCLEOTIDE SEQUENCE [LARGE SCALE GENOMIC DNA]</scope>
    <source>
        <strain evidence="4">cv. Nipponbare</strain>
    </source>
</reference>
<feature type="region of interest" description="Disordered" evidence="1">
    <location>
        <begin position="1"/>
        <end position="74"/>
    </location>
</feature>
<feature type="compositionally biased region" description="Basic and acidic residues" evidence="1">
    <location>
        <begin position="42"/>
        <end position="55"/>
    </location>
</feature>
<dbReference type="InParanoid" id="A0A0P0WVY2"/>
<reference evidence="4" key="1">
    <citation type="journal article" date="2005" name="Nature">
        <title>The map-based sequence of the rice genome.</title>
        <authorList>
            <consortium name="International rice genome sequencing project (IRGSP)"/>
            <person name="Matsumoto T."/>
            <person name="Wu J."/>
            <person name="Kanamori H."/>
            <person name="Katayose Y."/>
            <person name="Fujisawa M."/>
            <person name="Namiki N."/>
            <person name="Mizuno H."/>
            <person name="Yamamoto K."/>
            <person name="Antonio B.A."/>
            <person name="Baba T."/>
            <person name="Sakata K."/>
            <person name="Nagamura Y."/>
            <person name="Aoki H."/>
            <person name="Arikawa K."/>
            <person name="Arita K."/>
            <person name="Bito T."/>
            <person name="Chiden Y."/>
            <person name="Fujitsuka N."/>
            <person name="Fukunaka R."/>
            <person name="Hamada M."/>
            <person name="Harada C."/>
            <person name="Hayashi A."/>
            <person name="Hijishita S."/>
            <person name="Honda M."/>
            <person name="Hosokawa S."/>
            <person name="Ichikawa Y."/>
            <person name="Idonuma A."/>
            <person name="Iijima M."/>
            <person name="Ikeda M."/>
            <person name="Ikeno M."/>
            <person name="Ito K."/>
            <person name="Ito S."/>
            <person name="Ito T."/>
            <person name="Ito Y."/>
            <person name="Ito Y."/>
            <person name="Iwabuchi A."/>
            <person name="Kamiya K."/>
            <person name="Karasawa W."/>
            <person name="Kurita K."/>
            <person name="Katagiri S."/>
            <person name="Kikuta A."/>
            <person name="Kobayashi H."/>
            <person name="Kobayashi N."/>
            <person name="Machita K."/>
            <person name="Maehara T."/>
            <person name="Masukawa M."/>
            <person name="Mizubayashi T."/>
            <person name="Mukai Y."/>
            <person name="Nagasaki H."/>
            <person name="Nagata Y."/>
            <person name="Naito S."/>
            <person name="Nakashima M."/>
            <person name="Nakama Y."/>
            <person name="Nakamichi Y."/>
            <person name="Nakamura M."/>
            <person name="Meguro A."/>
            <person name="Negishi M."/>
            <person name="Ohta I."/>
            <person name="Ohta T."/>
            <person name="Okamoto M."/>
            <person name="Ono N."/>
            <person name="Saji S."/>
            <person name="Sakaguchi M."/>
            <person name="Sakai K."/>
            <person name="Shibata M."/>
            <person name="Shimokawa T."/>
            <person name="Song J."/>
            <person name="Takazaki Y."/>
            <person name="Terasawa K."/>
            <person name="Tsugane M."/>
            <person name="Tsuji K."/>
            <person name="Ueda S."/>
            <person name="Waki K."/>
            <person name="Yamagata H."/>
            <person name="Yamamoto M."/>
            <person name="Yamamoto S."/>
            <person name="Yamane H."/>
            <person name="Yoshiki S."/>
            <person name="Yoshihara R."/>
            <person name="Yukawa K."/>
            <person name="Zhong H."/>
            <person name="Yano M."/>
            <person name="Yuan Q."/>
            <person name="Ouyang S."/>
            <person name="Liu J."/>
            <person name="Jones K.M."/>
            <person name="Gansberger K."/>
            <person name="Moffat K."/>
            <person name="Hill J."/>
            <person name="Bera J."/>
            <person name="Fadrosh D."/>
            <person name="Jin S."/>
            <person name="Johri S."/>
            <person name="Kim M."/>
            <person name="Overton L."/>
            <person name="Reardon M."/>
            <person name="Tsitrin T."/>
            <person name="Vuong H."/>
            <person name="Weaver B."/>
            <person name="Ciecko A."/>
            <person name="Tallon L."/>
            <person name="Jackson J."/>
            <person name="Pai G."/>
            <person name="Aken S.V."/>
            <person name="Utterback T."/>
            <person name="Reidmuller S."/>
            <person name="Feldblyum T."/>
            <person name="Hsiao J."/>
            <person name="Zismann V."/>
            <person name="Iobst S."/>
            <person name="de Vazeille A.R."/>
            <person name="Buell C.R."/>
            <person name="Ying K."/>
            <person name="Li Y."/>
            <person name="Lu T."/>
            <person name="Huang Y."/>
            <person name="Zhao Q."/>
            <person name="Feng Q."/>
            <person name="Zhang L."/>
            <person name="Zhu J."/>
            <person name="Weng Q."/>
            <person name="Mu J."/>
            <person name="Lu Y."/>
            <person name="Fan D."/>
            <person name="Liu Y."/>
            <person name="Guan J."/>
            <person name="Zhang Y."/>
            <person name="Yu S."/>
            <person name="Liu X."/>
            <person name="Zhang Y."/>
            <person name="Hong G."/>
            <person name="Han B."/>
            <person name="Choisne N."/>
            <person name="Demange N."/>
            <person name="Orjeda G."/>
            <person name="Samain S."/>
            <person name="Cattolico L."/>
            <person name="Pelletier E."/>
            <person name="Couloux A."/>
            <person name="Segurens B."/>
            <person name="Wincker P."/>
            <person name="D'Hont A."/>
            <person name="Scarpelli C."/>
            <person name="Weissenbach J."/>
            <person name="Salanoubat M."/>
            <person name="Quetier F."/>
            <person name="Yu Y."/>
            <person name="Kim H.R."/>
            <person name="Rambo T."/>
            <person name="Currie J."/>
            <person name="Collura K."/>
            <person name="Luo M."/>
            <person name="Yang T."/>
            <person name="Ammiraju J.S.S."/>
            <person name="Engler F."/>
            <person name="Soderlund C."/>
            <person name="Wing R.A."/>
            <person name="Palmer L.E."/>
            <person name="de la Bastide M."/>
            <person name="Spiegel L."/>
            <person name="Nascimento L."/>
            <person name="Zutavern T."/>
            <person name="O'Shaughnessy A."/>
            <person name="Dike S."/>
            <person name="Dedhia N."/>
            <person name="Preston R."/>
            <person name="Balija V."/>
            <person name="McCombie W.R."/>
            <person name="Chow T."/>
            <person name="Chen H."/>
            <person name="Chung M."/>
            <person name="Chen C."/>
            <person name="Shaw J."/>
            <person name="Wu H."/>
            <person name="Hsiao K."/>
            <person name="Chao Y."/>
            <person name="Chu M."/>
            <person name="Cheng C."/>
            <person name="Hour A."/>
            <person name="Lee P."/>
            <person name="Lin S."/>
            <person name="Lin Y."/>
            <person name="Liou J."/>
            <person name="Liu S."/>
            <person name="Hsing Y."/>
            <person name="Raghuvanshi S."/>
            <person name="Mohanty A."/>
            <person name="Bharti A.K."/>
            <person name="Gaur A."/>
            <person name="Gupta V."/>
            <person name="Kumar D."/>
            <person name="Ravi V."/>
            <person name="Vij S."/>
            <person name="Kapur A."/>
            <person name="Khurana P."/>
            <person name="Khurana P."/>
            <person name="Khurana J.P."/>
            <person name="Tyagi A.K."/>
            <person name="Gaikwad K."/>
            <person name="Singh A."/>
            <person name="Dalal V."/>
            <person name="Srivastava S."/>
            <person name="Dixit A."/>
            <person name="Pal A.K."/>
            <person name="Ghazi I.A."/>
            <person name="Yadav M."/>
            <person name="Pandit A."/>
            <person name="Bhargava A."/>
            <person name="Sureshbabu K."/>
            <person name="Batra K."/>
            <person name="Sharma T.R."/>
            <person name="Mohapatra T."/>
            <person name="Singh N.K."/>
            <person name="Messing J."/>
            <person name="Nelson A.B."/>
            <person name="Fuks G."/>
            <person name="Kavchok S."/>
            <person name="Keizer G."/>
            <person name="Linton E."/>
            <person name="Llaca V."/>
            <person name="Song R."/>
            <person name="Tanyolac B."/>
            <person name="Young S."/>
            <person name="Ho-Il K."/>
            <person name="Hahn J.H."/>
            <person name="Sangsakoo G."/>
            <person name="Vanavichit A."/>
            <person name="de Mattos Luiz.A.T."/>
            <person name="Zimmer P.D."/>
            <person name="Malone G."/>
            <person name="Dellagostin O."/>
            <person name="de Oliveira A.C."/>
            <person name="Bevan M."/>
            <person name="Bancroft I."/>
            <person name="Minx P."/>
            <person name="Cordum H."/>
            <person name="Wilson R."/>
            <person name="Cheng Z."/>
            <person name="Jin W."/>
            <person name="Jiang J."/>
            <person name="Leong S.A."/>
            <person name="Iwama H."/>
            <person name="Gojobori T."/>
            <person name="Itoh T."/>
            <person name="Niimura Y."/>
            <person name="Fujii Y."/>
            <person name="Habara T."/>
            <person name="Sakai H."/>
            <person name="Sato Y."/>
            <person name="Wilson G."/>
            <person name="Kumar K."/>
            <person name="McCouch S."/>
            <person name="Juretic N."/>
            <person name="Hoen D."/>
            <person name="Wright S."/>
            <person name="Bruskiewich R."/>
            <person name="Bureau T."/>
            <person name="Miyao A."/>
            <person name="Hirochika H."/>
            <person name="Nishikawa T."/>
            <person name="Kadowaki K."/>
            <person name="Sugiura M."/>
            <person name="Burr B."/>
            <person name="Sasaki T."/>
        </authorList>
    </citation>
    <scope>NUCLEOTIDE SEQUENCE [LARGE SCALE GENOMIC DNA]</scope>
    <source>
        <strain evidence="4">cv. Nipponbare</strain>
    </source>
</reference>
<sequence>GALPGGVPAGGDDAVADAEQRGAEEEEGDAEGDPRRHVHLRRLLEVVERREERHPDRQRRPHRHPHPPHHPVRHHLRDRHVPLLLLLFVLLLAAFLLGRRRLSAAPPALLPGAADGDDLGLRVRVRVDPGALVPAGAGEERRVRAAVARSGRRGVWPERRGETAWESGGGGRARWTERQLHGESHVWESTRERASSYL</sequence>
<feature type="compositionally biased region" description="Basic residues" evidence="1">
    <location>
        <begin position="56"/>
        <end position="74"/>
    </location>
</feature>
<evidence type="ECO:0000313" key="4">
    <source>
        <dbReference type="Proteomes" id="UP000059680"/>
    </source>
</evidence>
<feature type="transmembrane region" description="Helical" evidence="2">
    <location>
        <begin position="80"/>
        <end position="98"/>
    </location>
</feature>
<feature type="non-terminal residue" evidence="3">
    <location>
        <position position="1"/>
    </location>
</feature>
<keyword evidence="2" id="KW-1133">Transmembrane helix</keyword>
<evidence type="ECO:0000313" key="3">
    <source>
        <dbReference type="EMBL" id="BAS97496.1"/>
    </source>
</evidence>
<organism evidence="3 4">
    <name type="scientific">Oryza sativa subsp. japonica</name>
    <name type="common">Rice</name>
    <dbReference type="NCBI Taxonomy" id="39947"/>
    <lineage>
        <taxon>Eukaryota</taxon>
        <taxon>Viridiplantae</taxon>
        <taxon>Streptophyta</taxon>
        <taxon>Embryophyta</taxon>
        <taxon>Tracheophyta</taxon>
        <taxon>Spermatophyta</taxon>
        <taxon>Magnoliopsida</taxon>
        <taxon>Liliopsida</taxon>
        <taxon>Poales</taxon>
        <taxon>Poaceae</taxon>
        <taxon>BOP clade</taxon>
        <taxon>Oryzoideae</taxon>
        <taxon>Oryzeae</taxon>
        <taxon>Oryzinae</taxon>
        <taxon>Oryza</taxon>
        <taxon>Oryza sativa</taxon>
    </lineage>
</organism>
<gene>
    <name evidence="3" type="ordered locus">Os06g0319850</name>
    <name evidence="3" type="ORF">OSNPB_060319850</name>
</gene>
<keyword evidence="2" id="KW-0472">Membrane</keyword>
<accession>A0A0P0WVY2</accession>
<dbReference type="Proteomes" id="UP000059680">
    <property type="component" value="Chromosome 6"/>
</dbReference>
<evidence type="ECO:0000256" key="2">
    <source>
        <dbReference type="SAM" id="Phobius"/>
    </source>
</evidence>
<dbReference type="FunCoup" id="A0A0P0WVY2">
    <property type="interactions" value="331"/>
</dbReference>
<reference evidence="3 4" key="3">
    <citation type="journal article" date="2013" name="Rice">
        <title>Improvement of the Oryza sativa Nipponbare reference genome using next generation sequence and optical map data.</title>
        <authorList>
            <person name="Kawahara Y."/>
            <person name="de la Bastide M."/>
            <person name="Hamilton J.P."/>
            <person name="Kanamori H."/>
            <person name="McCombie W.R."/>
            <person name="Ouyang S."/>
            <person name="Schwartz D.C."/>
            <person name="Tanaka T."/>
            <person name="Wu J."/>
            <person name="Zhou S."/>
            <person name="Childs K.L."/>
            <person name="Davidson R.M."/>
            <person name="Lin H."/>
            <person name="Quesada-Ocampo L."/>
            <person name="Vaillancourt B."/>
            <person name="Sakai H."/>
            <person name="Lee S.S."/>
            <person name="Kim J."/>
            <person name="Numa H."/>
            <person name="Itoh T."/>
            <person name="Buell C.R."/>
            <person name="Matsumoto T."/>
        </authorList>
    </citation>
    <scope>NUCLEOTIDE SEQUENCE [LARGE SCALE GENOMIC DNA]</scope>
    <source>
        <strain evidence="4">cv. Nipponbare</strain>
    </source>
</reference>
<dbReference type="AlphaFoldDB" id="A0A0P0WVY2"/>
<keyword evidence="4" id="KW-1185">Reference proteome</keyword>
<keyword evidence="2" id="KW-0812">Transmembrane</keyword>
<protein>
    <submittedName>
        <fullName evidence="3">Os06g0319850 protein</fullName>
    </submittedName>
</protein>
<dbReference type="Gramene" id="Os06t0319850-00">
    <property type="protein sequence ID" value="Os06t0319850-00"/>
    <property type="gene ID" value="Os06g0319850"/>
</dbReference>